<evidence type="ECO:0000259" key="2">
    <source>
        <dbReference type="Pfam" id="PF13976"/>
    </source>
</evidence>
<dbReference type="AlphaFoldDB" id="A0A6L2J778"/>
<name>A0A6L2J778_TANCI</name>
<feature type="domain" description="GAG-pre-integrase" evidence="2">
    <location>
        <begin position="59"/>
        <end position="127"/>
    </location>
</feature>
<dbReference type="PANTHER" id="PTHR42648:SF32">
    <property type="entry name" value="RIBONUCLEASE H-LIKE DOMAIN, GAG-PRE-INTEGRASE DOMAIN PROTEIN-RELATED"/>
    <property type="match status" value="1"/>
</dbReference>
<sequence length="605" mass="69206">MISNDSLKIDKVEDVDNLGFNLLSIGQICNNKCRVTFSEHDSEITKDGKVIGRGIRNKGLYVMKLGNKPKDQICLATIDENSILWHSRLGYANMRLIKSLASKEFVRILPKLKFDQHFYDPCKIRKQAHASHKAKNIVSTSGCLELLHINLSIPSVIRSYGGNYYTLVIVDDYSRRKIIPSKANYTDLVRRSILYELSQNINNLEKELNNEILHEKDSKSALSVIKVQFDKFIHSDMLKPFNPYSSSASYDQKCIVKRGSHEQELQNGLKRLNDRKLHIQKCKVQEVKALDDNLGDKDCSRIISYKRNDQGLENQSNTSEMKAAGQGINAMTKTLLGMIRTSNLPMTQNQWLSNVIPYSPDIFDNEIETDHNAVECDDERFPLANLNANLKLDVDENKKIQKQLKKENISLTQELKECKFTFAETSRTLRESNSIRDSFLVAFKTNRPSLRSLMPLAIKTGNDSFTFVHELKQEMHADLKYVESLENEIDDLESDKAEFSNIANHDECILIYLSKVHSHASAKKKDAQSRHKFSLNKSSNVYLKRTPTRSGHTWKPTGRIFTQVGLKWIAIRKLVEIRYNMNDSASPLRKETHNPKTVVCANSSF</sequence>
<dbReference type="EMBL" id="BKCJ010000260">
    <property type="protein sequence ID" value="GEU31524.1"/>
    <property type="molecule type" value="Genomic_DNA"/>
</dbReference>
<evidence type="ECO:0000313" key="3">
    <source>
        <dbReference type="EMBL" id="GEU31524.1"/>
    </source>
</evidence>
<feature type="coiled-coil region" evidence="1">
    <location>
        <begin position="468"/>
        <end position="502"/>
    </location>
</feature>
<comment type="caution">
    <text evidence="3">The sequence shown here is derived from an EMBL/GenBank/DDBJ whole genome shotgun (WGS) entry which is preliminary data.</text>
</comment>
<evidence type="ECO:0000256" key="1">
    <source>
        <dbReference type="SAM" id="Coils"/>
    </source>
</evidence>
<protein>
    <submittedName>
        <fullName evidence="3">Retrovirus-related Pol polyprotein from transposon TNT 1-94</fullName>
    </submittedName>
</protein>
<dbReference type="Pfam" id="PF13976">
    <property type="entry name" value="gag_pre-integrs"/>
    <property type="match status" value="1"/>
</dbReference>
<reference evidence="3" key="1">
    <citation type="journal article" date="2019" name="Sci. Rep.">
        <title>Draft genome of Tanacetum cinerariifolium, the natural source of mosquito coil.</title>
        <authorList>
            <person name="Yamashiro T."/>
            <person name="Shiraishi A."/>
            <person name="Satake H."/>
            <person name="Nakayama K."/>
        </authorList>
    </citation>
    <scope>NUCLEOTIDE SEQUENCE</scope>
</reference>
<keyword evidence="1" id="KW-0175">Coiled coil</keyword>
<accession>A0A6L2J778</accession>
<dbReference type="InterPro" id="IPR039537">
    <property type="entry name" value="Retrotran_Ty1/copia-like"/>
</dbReference>
<gene>
    <name evidence="3" type="ORF">Tci_003502</name>
</gene>
<organism evidence="3">
    <name type="scientific">Tanacetum cinerariifolium</name>
    <name type="common">Dalmatian daisy</name>
    <name type="synonym">Chrysanthemum cinerariifolium</name>
    <dbReference type="NCBI Taxonomy" id="118510"/>
    <lineage>
        <taxon>Eukaryota</taxon>
        <taxon>Viridiplantae</taxon>
        <taxon>Streptophyta</taxon>
        <taxon>Embryophyta</taxon>
        <taxon>Tracheophyta</taxon>
        <taxon>Spermatophyta</taxon>
        <taxon>Magnoliopsida</taxon>
        <taxon>eudicotyledons</taxon>
        <taxon>Gunneridae</taxon>
        <taxon>Pentapetalae</taxon>
        <taxon>asterids</taxon>
        <taxon>campanulids</taxon>
        <taxon>Asterales</taxon>
        <taxon>Asteraceae</taxon>
        <taxon>Asteroideae</taxon>
        <taxon>Anthemideae</taxon>
        <taxon>Anthemidinae</taxon>
        <taxon>Tanacetum</taxon>
    </lineage>
</organism>
<dbReference type="PANTHER" id="PTHR42648">
    <property type="entry name" value="TRANSPOSASE, PUTATIVE-RELATED"/>
    <property type="match status" value="1"/>
</dbReference>
<dbReference type="InterPro" id="IPR025724">
    <property type="entry name" value="GAG-pre-integrase_dom"/>
</dbReference>
<proteinExistence type="predicted"/>